<keyword evidence="1" id="KW-0378">Hydrolase</keyword>
<accession>A0AAV5GUB1</accession>
<dbReference type="EMBL" id="BQKY01000014">
    <property type="protein sequence ID" value="GJN93490.1"/>
    <property type="molecule type" value="Genomic_DNA"/>
</dbReference>
<dbReference type="GO" id="GO:0016787">
    <property type="term" value="F:hydrolase activity"/>
    <property type="evidence" value="ECO:0007669"/>
    <property type="project" value="UniProtKB-KW"/>
</dbReference>
<evidence type="ECO:0000259" key="2">
    <source>
        <dbReference type="Pfam" id="PF03959"/>
    </source>
</evidence>
<organism evidence="3 4">
    <name type="scientific">Rhodotorula paludigena</name>
    <dbReference type="NCBI Taxonomy" id="86838"/>
    <lineage>
        <taxon>Eukaryota</taxon>
        <taxon>Fungi</taxon>
        <taxon>Dikarya</taxon>
        <taxon>Basidiomycota</taxon>
        <taxon>Pucciniomycotina</taxon>
        <taxon>Microbotryomycetes</taxon>
        <taxon>Sporidiobolales</taxon>
        <taxon>Sporidiobolaceae</taxon>
        <taxon>Rhodotorula</taxon>
    </lineage>
</organism>
<name>A0AAV5GUB1_9BASI</name>
<evidence type="ECO:0000313" key="3">
    <source>
        <dbReference type="EMBL" id="GJN93490.1"/>
    </source>
</evidence>
<dbReference type="SUPFAM" id="SSF53474">
    <property type="entry name" value="alpha/beta-Hydrolases"/>
    <property type="match status" value="1"/>
</dbReference>
<keyword evidence="4" id="KW-1185">Reference proteome</keyword>
<dbReference type="InterPro" id="IPR005645">
    <property type="entry name" value="FSH-like_dom"/>
</dbReference>
<dbReference type="PANTHER" id="PTHR48070:SF6">
    <property type="entry name" value="ESTERASE OVCA2"/>
    <property type="match status" value="1"/>
</dbReference>
<dbReference type="Proteomes" id="UP001342314">
    <property type="component" value="Unassembled WGS sequence"/>
</dbReference>
<sequence length="282" mass="31378">MSTSTKPIRVLALPGFGQTGDMMLGKMYKLRKVFGDDIDVVAMDPPMILGHPTVHFGAAQQPLTYEEEYLGWWRRDYTHSFKGDYEAFEFALRAFRNFVQEHGPFDAVIGFSQGGNALVHFLPLLEKPWLHPITSGLSHIYSPRTSISASSDDSTTSVSSAMSVSSSSPPLSPAATEFFGRSRQSSIGEEDVWPLRPFKCVVLVGAYGPADPLMDTWFDTPVTVPTLCYIGKNDAWIPPNHQVDTAAKFVNSKILWHIGGHFIPQAHEYHVAMRDFIVKHCS</sequence>
<dbReference type="PANTHER" id="PTHR48070">
    <property type="entry name" value="ESTERASE OVCA2"/>
    <property type="match status" value="1"/>
</dbReference>
<proteinExistence type="predicted"/>
<protein>
    <recommendedName>
        <fullName evidence="2">Serine hydrolase domain-containing protein</fullName>
    </recommendedName>
</protein>
<dbReference type="AlphaFoldDB" id="A0AAV5GUB1"/>
<evidence type="ECO:0000313" key="4">
    <source>
        <dbReference type="Proteomes" id="UP001342314"/>
    </source>
</evidence>
<gene>
    <name evidence="3" type="ORF">Rhopal_006547-T1</name>
</gene>
<dbReference type="InterPro" id="IPR029058">
    <property type="entry name" value="AB_hydrolase_fold"/>
</dbReference>
<dbReference type="Pfam" id="PF03959">
    <property type="entry name" value="FSH1"/>
    <property type="match status" value="1"/>
</dbReference>
<evidence type="ECO:0000256" key="1">
    <source>
        <dbReference type="ARBA" id="ARBA00022801"/>
    </source>
</evidence>
<comment type="caution">
    <text evidence="3">The sequence shown here is derived from an EMBL/GenBank/DDBJ whole genome shotgun (WGS) entry which is preliminary data.</text>
</comment>
<feature type="domain" description="Serine hydrolase" evidence="2">
    <location>
        <begin position="6"/>
        <end position="271"/>
    </location>
</feature>
<dbReference type="InterPro" id="IPR050593">
    <property type="entry name" value="LovG"/>
</dbReference>
<reference evidence="3 4" key="1">
    <citation type="submission" date="2021-12" db="EMBL/GenBank/DDBJ databases">
        <title>High titer production of polyol ester of fatty acids by Rhodotorula paludigena BS15 towards product separation-free biomass refinery.</title>
        <authorList>
            <person name="Mano J."/>
            <person name="Ono H."/>
            <person name="Tanaka T."/>
            <person name="Naito K."/>
            <person name="Sushida H."/>
            <person name="Ike M."/>
            <person name="Tokuyasu K."/>
            <person name="Kitaoka M."/>
        </authorList>
    </citation>
    <scope>NUCLEOTIDE SEQUENCE [LARGE SCALE GENOMIC DNA]</scope>
    <source>
        <strain evidence="3 4">BS15</strain>
    </source>
</reference>
<dbReference type="Gene3D" id="3.40.50.1820">
    <property type="entry name" value="alpha/beta hydrolase"/>
    <property type="match status" value="1"/>
</dbReference>
<dbReference type="GO" id="GO:0005634">
    <property type="term" value="C:nucleus"/>
    <property type="evidence" value="ECO:0007669"/>
    <property type="project" value="TreeGrafter"/>
</dbReference>
<dbReference type="GO" id="GO:0005737">
    <property type="term" value="C:cytoplasm"/>
    <property type="evidence" value="ECO:0007669"/>
    <property type="project" value="TreeGrafter"/>
</dbReference>